<dbReference type="RefSeq" id="WP_219526827.1">
    <property type="nucleotide sequence ID" value="NZ_JAHKRM010000001.1"/>
</dbReference>
<keyword evidence="2" id="KW-1185">Reference proteome</keyword>
<accession>A0ABW4GD65</accession>
<evidence type="ECO:0000313" key="2">
    <source>
        <dbReference type="Proteomes" id="UP001597097"/>
    </source>
</evidence>
<dbReference type="EMBL" id="JBHUCM010000019">
    <property type="protein sequence ID" value="MFD1540378.1"/>
    <property type="molecule type" value="Genomic_DNA"/>
</dbReference>
<evidence type="ECO:0000313" key="1">
    <source>
        <dbReference type="EMBL" id="MFD1540378.1"/>
    </source>
</evidence>
<dbReference type="Proteomes" id="UP001597097">
    <property type="component" value="Unassembled WGS sequence"/>
</dbReference>
<gene>
    <name evidence="1" type="ORF">ACFSJ0_25210</name>
</gene>
<protein>
    <submittedName>
        <fullName evidence="1">Uncharacterized protein</fullName>
    </submittedName>
</protein>
<reference evidence="2" key="1">
    <citation type="journal article" date="2019" name="Int. J. Syst. Evol. Microbiol.">
        <title>The Global Catalogue of Microorganisms (GCM) 10K type strain sequencing project: providing services to taxonomists for standard genome sequencing and annotation.</title>
        <authorList>
            <consortium name="The Broad Institute Genomics Platform"/>
            <consortium name="The Broad Institute Genome Sequencing Center for Infectious Disease"/>
            <person name="Wu L."/>
            <person name="Ma J."/>
        </authorList>
    </citation>
    <scope>NUCLEOTIDE SEQUENCE [LARGE SCALE GENOMIC DNA]</scope>
    <source>
        <strain evidence="2">CGMCC 1.15399</strain>
    </source>
</reference>
<comment type="caution">
    <text evidence="1">The sequence shown here is derived from an EMBL/GenBank/DDBJ whole genome shotgun (WGS) entry which is preliminary data.</text>
</comment>
<sequence length="184" mass="20195">MGEGKPFAVQTSRTMVKAWYGQLYIADEQLEGDISGDSEDPPTASVGVIRVTPGLAVLSTGIQSGEVPITVAVADQDPGADLEGYEDIVEIAFESPSGRIELVEWDWDEPKTYGLTPLPTGPGPYRMRFHITGLDRHEGALDHYLQIWPEPSRDPAVLKTTSRNFQYFLHPEAFNPDDYASGSV</sequence>
<organism evidence="1 2">
    <name type="scientific">Nonomuraea guangzhouensis</name>
    <dbReference type="NCBI Taxonomy" id="1291555"/>
    <lineage>
        <taxon>Bacteria</taxon>
        <taxon>Bacillati</taxon>
        <taxon>Actinomycetota</taxon>
        <taxon>Actinomycetes</taxon>
        <taxon>Streptosporangiales</taxon>
        <taxon>Streptosporangiaceae</taxon>
        <taxon>Nonomuraea</taxon>
    </lineage>
</organism>
<name>A0ABW4GD65_9ACTN</name>
<proteinExistence type="predicted"/>